<proteinExistence type="predicted"/>
<feature type="non-terminal residue" evidence="1">
    <location>
        <position position="1"/>
    </location>
</feature>
<evidence type="ECO:0008006" key="2">
    <source>
        <dbReference type="Google" id="ProtNLM"/>
    </source>
</evidence>
<evidence type="ECO:0000313" key="1">
    <source>
        <dbReference type="EMBL" id="CEK98816.1"/>
    </source>
</evidence>
<dbReference type="EMBL" id="HACG01051945">
    <property type="protein sequence ID" value="CEK98816.1"/>
    <property type="molecule type" value="Transcribed_RNA"/>
</dbReference>
<reference evidence="1" key="1">
    <citation type="submission" date="2014-12" db="EMBL/GenBank/DDBJ databases">
        <title>Insight into the proteome of Arion vulgaris.</title>
        <authorList>
            <person name="Aradska J."/>
            <person name="Bulat T."/>
            <person name="Smidak R."/>
            <person name="Sarate P."/>
            <person name="Gangsoo J."/>
            <person name="Sialana F."/>
            <person name="Bilban M."/>
            <person name="Lubec G."/>
        </authorList>
    </citation>
    <scope>NUCLEOTIDE SEQUENCE</scope>
    <source>
        <tissue evidence="1">Skin</tissue>
    </source>
</reference>
<dbReference type="AlphaFoldDB" id="A0A0B7C2F1"/>
<protein>
    <recommendedName>
        <fullName evidence="2">Thioredoxin-like fold domain-containing protein</fullName>
    </recommendedName>
</protein>
<name>A0A0B7C2F1_9EUPU</name>
<accession>A0A0B7C2F1</accession>
<sequence>LAQYDLDHAKSLRTICDVPTIPALKIVNAAGEIVVQDGRTQVVDSENPEEVFTQWEKLVSA</sequence>
<gene>
    <name evidence="1" type="primary">ORF219678</name>
</gene>
<organism evidence="1">
    <name type="scientific">Arion vulgaris</name>
    <dbReference type="NCBI Taxonomy" id="1028688"/>
    <lineage>
        <taxon>Eukaryota</taxon>
        <taxon>Metazoa</taxon>
        <taxon>Spiralia</taxon>
        <taxon>Lophotrochozoa</taxon>
        <taxon>Mollusca</taxon>
        <taxon>Gastropoda</taxon>
        <taxon>Heterobranchia</taxon>
        <taxon>Euthyneura</taxon>
        <taxon>Panpulmonata</taxon>
        <taxon>Eupulmonata</taxon>
        <taxon>Stylommatophora</taxon>
        <taxon>Helicina</taxon>
        <taxon>Arionoidea</taxon>
        <taxon>Arionidae</taxon>
        <taxon>Arion</taxon>
    </lineage>
</organism>